<dbReference type="InterPro" id="IPR052509">
    <property type="entry name" value="Metal_resp_DNA-bind_regulator"/>
</dbReference>
<dbReference type="Gene3D" id="1.10.10.10">
    <property type="entry name" value="Winged helix-like DNA-binding domain superfamily/Winged helix DNA-binding domain"/>
    <property type="match status" value="1"/>
</dbReference>
<evidence type="ECO:0000313" key="3">
    <source>
        <dbReference type="Proteomes" id="UP000516160"/>
    </source>
</evidence>
<dbReference type="Proteomes" id="UP000516160">
    <property type="component" value="Chromosome"/>
</dbReference>
<dbReference type="Pfam" id="PF03551">
    <property type="entry name" value="PadR"/>
    <property type="match status" value="1"/>
</dbReference>
<name>A0A7G9WD12_ALKCA</name>
<organism evidence="2 3">
    <name type="scientific">Alkalicella caledoniensis</name>
    <dbReference type="NCBI Taxonomy" id="2731377"/>
    <lineage>
        <taxon>Bacteria</taxon>
        <taxon>Bacillati</taxon>
        <taxon>Bacillota</taxon>
        <taxon>Clostridia</taxon>
        <taxon>Eubacteriales</taxon>
        <taxon>Proteinivoracaceae</taxon>
        <taxon>Alkalicella</taxon>
    </lineage>
</organism>
<sequence length="116" mass="13356">MGETQLLKGILEGCILAIIGRGETYGYGILIKLQEYSFTDVQDGTLYPILTRLERKEYISCRLGDSPMGPKRKYYSITMAGREYLSNFKERYQLITEQANRILFEGRGDVEDENNK</sequence>
<dbReference type="EMBL" id="CP058559">
    <property type="protein sequence ID" value="QNO16574.1"/>
    <property type="molecule type" value="Genomic_DNA"/>
</dbReference>
<dbReference type="PANTHER" id="PTHR33169:SF14">
    <property type="entry name" value="TRANSCRIPTIONAL REGULATOR RV3488"/>
    <property type="match status" value="1"/>
</dbReference>
<reference evidence="2 3" key="1">
    <citation type="submission" date="2020-07" db="EMBL/GenBank/DDBJ databases">
        <title>Alkalicella. sp. LB2 genome.</title>
        <authorList>
            <person name="Postec A."/>
            <person name="Quemeneur M."/>
        </authorList>
    </citation>
    <scope>NUCLEOTIDE SEQUENCE [LARGE SCALE GENOMIC DNA]</scope>
    <source>
        <strain evidence="2 3">LB2</strain>
    </source>
</reference>
<protein>
    <submittedName>
        <fullName evidence="2">PadR family transcriptional regulator</fullName>
    </submittedName>
</protein>
<dbReference type="InterPro" id="IPR036390">
    <property type="entry name" value="WH_DNA-bd_sf"/>
</dbReference>
<proteinExistence type="predicted"/>
<dbReference type="AlphaFoldDB" id="A0A7G9WD12"/>
<dbReference type="InterPro" id="IPR005149">
    <property type="entry name" value="Tscrpt_reg_PadR_N"/>
</dbReference>
<evidence type="ECO:0000313" key="2">
    <source>
        <dbReference type="EMBL" id="QNO16574.1"/>
    </source>
</evidence>
<accession>A0A7G9WD12</accession>
<gene>
    <name evidence="2" type="ORF">HYG86_01350</name>
</gene>
<dbReference type="KEGG" id="acae:HYG86_01350"/>
<evidence type="ECO:0000259" key="1">
    <source>
        <dbReference type="Pfam" id="PF03551"/>
    </source>
</evidence>
<dbReference type="PANTHER" id="PTHR33169">
    <property type="entry name" value="PADR-FAMILY TRANSCRIPTIONAL REGULATOR"/>
    <property type="match status" value="1"/>
</dbReference>
<keyword evidence="3" id="KW-1185">Reference proteome</keyword>
<dbReference type="InterPro" id="IPR036388">
    <property type="entry name" value="WH-like_DNA-bd_sf"/>
</dbReference>
<feature type="domain" description="Transcription regulator PadR N-terminal" evidence="1">
    <location>
        <begin position="15"/>
        <end position="86"/>
    </location>
</feature>
<dbReference type="SUPFAM" id="SSF46785">
    <property type="entry name" value="Winged helix' DNA-binding domain"/>
    <property type="match status" value="1"/>
</dbReference>